<reference evidence="2 3" key="1">
    <citation type="submission" date="2009-08" db="EMBL/GenBank/DDBJ databases">
        <title>The Genome Sequence of Spizellomyces punctatus strain DAOM BR117.</title>
        <authorList>
            <consortium name="The Broad Institute Genome Sequencing Platform"/>
            <person name="Russ C."/>
            <person name="Cuomo C."/>
            <person name="Shea T."/>
            <person name="Young S.K."/>
            <person name="Zeng Q."/>
            <person name="Koehrsen M."/>
            <person name="Haas B."/>
            <person name="Borodovsky M."/>
            <person name="Guigo R."/>
            <person name="Alvarado L."/>
            <person name="Berlin A."/>
            <person name="Bochicchio J."/>
            <person name="Borenstein D."/>
            <person name="Chapman S."/>
            <person name="Chen Z."/>
            <person name="Engels R."/>
            <person name="Freedman E."/>
            <person name="Gellesch M."/>
            <person name="Goldberg J."/>
            <person name="Griggs A."/>
            <person name="Gujja S."/>
            <person name="Heiman D."/>
            <person name="Hepburn T."/>
            <person name="Howarth C."/>
            <person name="Jen D."/>
            <person name="Larson L."/>
            <person name="Lewis B."/>
            <person name="Mehta T."/>
            <person name="Park D."/>
            <person name="Pearson M."/>
            <person name="Roberts A."/>
            <person name="Saif S."/>
            <person name="Shenoy N."/>
            <person name="Sisk P."/>
            <person name="Stolte C."/>
            <person name="Sykes S."/>
            <person name="Thomson T."/>
            <person name="Walk T."/>
            <person name="White J."/>
            <person name="Yandava C."/>
            <person name="Burger G."/>
            <person name="Gray M.W."/>
            <person name="Holland P.W.H."/>
            <person name="King N."/>
            <person name="Lang F.B.F."/>
            <person name="Roger A.J."/>
            <person name="Ruiz-Trillo I."/>
            <person name="Lander E."/>
            <person name="Nusbaum C."/>
        </authorList>
    </citation>
    <scope>NUCLEOTIDE SEQUENCE [LARGE SCALE GENOMIC DNA]</scope>
    <source>
        <strain evidence="2 3">DAOM BR117</strain>
    </source>
</reference>
<feature type="compositionally biased region" description="Basic and acidic residues" evidence="1">
    <location>
        <begin position="28"/>
        <end position="46"/>
    </location>
</feature>
<proteinExistence type="predicted"/>
<accession>A0A0L0HQT1</accession>
<evidence type="ECO:0000256" key="1">
    <source>
        <dbReference type="SAM" id="MobiDB-lite"/>
    </source>
</evidence>
<dbReference type="EMBL" id="KQ257451">
    <property type="protein sequence ID" value="KND03741.1"/>
    <property type="molecule type" value="Genomic_DNA"/>
</dbReference>
<feature type="compositionally biased region" description="Acidic residues" evidence="1">
    <location>
        <begin position="47"/>
        <end position="56"/>
    </location>
</feature>
<dbReference type="Proteomes" id="UP000053201">
    <property type="component" value="Unassembled WGS sequence"/>
</dbReference>
<gene>
    <name evidence="2" type="ORF">SPPG_01199</name>
</gene>
<keyword evidence="3" id="KW-1185">Reference proteome</keyword>
<sequence>MSLMHAVREEGLRLFDFLARIRWQDLHDSLDGRGDDVPDPDPKGDEEGGEDDESDDDRSGSSRRRKRRHKRSRLQRAGAKDPVVDSTAKVQGWLAHVIQPEGPGAAPGAEDLPPFAS</sequence>
<evidence type="ECO:0000313" key="2">
    <source>
        <dbReference type="EMBL" id="KND03741.1"/>
    </source>
</evidence>
<dbReference type="RefSeq" id="XP_016611780.1">
    <property type="nucleotide sequence ID" value="XM_016749528.1"/>
</dbReference>
<name>A0A0L0HQT1_SPIPD</name>
<protein>
    <submittedName>
        <fullName evidence="2">Uncharacterized protein</fullName>
    </submittedName>
</protein>
<organism evidence="2 3">
    <name type="scientific">Spizellomyces punctatus (strain DAOM BR117)</name>
    <dbReference type="NCBI Taxonomy" id="645134"/>
    <lineage>
        <taxon>Eukaryota</taxon>
        <taxon>Fungi</taxon>
        <taxon>Fungi incertae sedis</taxon>
        <taxon>Chytridiomycota</taxon>
        <taxon>Chytridiomycota incertae sedis</taxon>
        <taxon>Chytridiomycetes</taxon>
        <taxon>Spizellomycetales</taxon>
        <taxon>Spizellomycetaceae</taxon>
        <taxon>Spizellomyces</taxon>
    </lineage>
</organism>
<dbReference type="GeneID" id="27684883"/>
<feature type="compositionally biased region" description="Basic residues" evidence="1">
    <location>
        <begin position="61"/>
        <end position="74"/>
    </location>
</feature>
<dbReference type="AlphaFoldDB" id="A0A0L0HQT1"/>
<evidence type="ECO:0000313" key="3">
    <source>
        <dbReference type="Proteomes" id="UP000053201"/>
    </source>
</evidence>
<dbReference type="InParanoid" id="A0A0L0HQT1"/>
<dbReference type="VEuPathDB" id="FungiDB:SPPG_01199"/>
<feature type="region of interest" description="Disordered" evidence="1">
    <location>
        <begin position="28"/>
        <end position="117"/>
    </location>
</feature>